<dbReference type="Gramene" id="mRNA:HanXRQr2_Chr16g0728481">
    <property type="protein sequence ID" value="CDS:HanXRQr2_Chr16g0728481.1"/>
    <property type="gene ID" value="HanXRQr2_Chr16g0728481"/>
</dbReference>
<reference evidence="2" key="2">
    <citation type="submission" date="2020-06" db="EMBL/GenBank/DDBJ databases">
        <title>Helianthus annuus Genome sequencing and assembly Release 2.</title>
        <authorList>
            <person name="Gouzy J."/>
            <person name="Langlade N."/>
            <person name="Munos S."/>
        </authorList>
    </citation>
    <scope>NUCLEOTIDE SEQUENCE</scope>
    <source>
        <tissue evidence="2">Leaves</tissue>
    </source>
</reference>
<proteinExistence type="predicted"/>
<evidence type="ECO:0000313" key="2">
    <source>
        <dbReference type="EMBL" id="KAF5758375.1"/>
    </source>
</evidence>
<dbReference type="EMBL" id="MNCJ02000331">
    <property type="protein sequence ID" value="KAF5758375.1"/>
    <property type="molecule type" value="Genomic_DNA"/>
</dbReference>
<evidence type="ECO:0000313" key="3">
    <source>
        <dbReference type="Proteomes" id="UP000215914"/>
    </source>
</evidence>
<dbReference type="AlphaFoldDB" id="A0A9K3DNL7"/>
<accession>A0A9K3DNL7</accession>
<dbReference type="Proteomes" id="UP000215914">
    <property type="component" value="Unassembled WGS sequence"/>
</dbReference>
<organism evidence="2 3">
    <name type="scientific">Helianthus annuus</name>
    <name type="common">Common sunflower</name>
    <dbReference type="NCBI Taxonomy" id="4232"/>
    <lineage>
        <taxon>Eukaryota</taxon>
        <taxon>Viridiplantae</taxon>
        <taxon>Streptophyta</taxon>
        <taxon>Embryophyta</taxon>
        <taxon>Tracheophyta</taxon>
        <taxon>Spermatophyta</taxon>
        <taxon>Magnoliopsida</taxon>
        <taxon>eudicotyledons</taxon>
        <taxon>Gunneridae</taxon>
        <taxon>Pentapetalae</taxon>
        <taxon>asterids</taxon>
        <taxon>campanulids</taxon>
        <taxon>Asterales</taxon>
        <taxon>Asteraceae</taxon>
        <taxon>Asteroideae</taxon>
        <taxon>Heliantheae alliance</taxon>
        <taxon>Heliantheae</taxon>
        <taxon>Helianthus</taxon>
    </lineage>
</organism>
<sequence>MEQMRDADGRWSSSPTTGVSDMPFLVAIDGGGSKVVVVVIGGQQRVRFVFQRLGFRHESLAAMNIDY</sequence>
<reference evidence="2" key="1">
    <citation type="journal article" date="2017" name="Nature">
        <title>The sunflower genome provides insights into oil metabolism, flowering and Asterid evolution.</title>
        <authorList>
            <person name="Badouin H."/>
            <person name="Gouzy J."/>
            <person name="Grassa C.J."/>
            <person name="Murat F."/>
            <person name="Staton S.E."/>
            <person name="Cottret L."/>
            <person name="Lelandais-Briere C."/>
            <person name="Owens G.L."/>
            <person name="Carrere S."/>
            <person name="Mayjonade B."/>
            <person name="Legrand L."/>
            <person name="Gill N."/>
            <person name="Kane N.C."/>
            <person name="Bowers J.E."/>
            <person name="Hubner S."/>
            <person name="Bellec A."/>
            <person name="Berard A."/>
            <person name="Berges H."/>
            <person name="Blanchet N."/>
            <person name="Boniface M.C."/>
            <person name="Brunel D."/>
            <person name="Catrice O."/>
            <person name="Chaidir N."/>
            <person name="Claudel C."/>
            <person name="Donnadieu C."/>
            <person name="Faraut T."/>
            <person name="Fievet G."/>
            <person name="Helmstetter N."/>
            <person name="King M."/>
            <person name="Knapp S.J."/>
            <person name="Lai Z."/>
            <person name="Le Paslier M.C."/>
            <person name="Lippi Y."/>
            <person name="Lorenzon L."/>
            <person name="Mandel J.R."/>
            <person name="Marage G."/>
            <person name="Marchand G."/>
            <person name="Marquand E."/>
            <person name="Bret-Mestries E."/>
            <person name="Morien E."/>
            <person name="Nambeesan S."/>
            <person name="Nguyen T."/>
            <person name="Pegot-Espagnet P."/>
            <person name="Pouilly N."/>
            <person name="Raftis F."/>
            <person name="Sallet E."/>
            <person name="Schiex T."/>
            <person name="Thomas J."/>
            <person name="Vandecasteele C."/>
            <person name="Vares D."/>
            <person name="Vear F."/>
            <person name="Vautrin S."/>
            <person name="Crespi M."/>
            <person name="Mangin B."/>
            <person name="Burke J.M."/>
            <person name="Salse J."/>
            <person name="Munos S."/>
            <person name="Vincourt P."/>
            <person name="Rieseberg L.H."/>
            <person name="Langlade N.B."/>
        </authorList>
    </citation>
    <scope>NUCLEOTIDE SEQUENCE</scope>
    <source>
        <tissue evidence="2">Leaves</tissue>
    </source>
</reference>
<gene>
    <name evidence="2" type="ORF">HanXRQr2_Chr16g0728481</name>
</gene>
<evidence type="ECO:0000256" key="1">
    <source>
        <dbReference type="SAM" id="MobiDB-lite"/>
    </source>
</evidence>
<feature type="region of interest" description="Disordered" evidence="1">
    <location>
        <begin position="1"/>
        <end position="21"/>
    </location>
</feature>
<protein>
    <submittedName>
        <fullName evidence="2">Uncharacterized protein</fullName>
    </submittedName>
</protein>
<comment type="caution">
    <text evidence="2">The sequence shown here is derived from an EMBL/GenBank/DDBJ whole genome shotgun (WGS) entry which is preliminary data.</text>
</comment>
<keyword evidence="3" id="KW-1185">Reference proteome</keyword>
<name>A0A9K3DNL7_HELAN</name>